<keyword evidence="2" id="KW-1185">Reference proteome</keyword>
<evidence type="ECO:0000313" key="2">
    <source>
        <dbReference type="Proteomes" id="UP000016511"/>
    </source>
</evidence>
<evidence type="ECO:0000313" key="1">
    <source>
        <dbReference type="EMBL" id="ERI08439.1"/>
    </source>
</evidence>
<name>U1WIN4_ANEAE</name>
<proteinExistence type="predicted"/>
<protein>
    <submittedName>
        <fullName evidence="1">Uncharacterized protein</fullName>
    </submittedName>
</protein>
<dbReference type="HOGENOM" id="CLU_3057977_0_0_9"/>
<accession>U1WIN4</accession>
<gene>
    <name evidence="1" type="ORF">HMPREF0083_03461</name>
</gene>
<dbReference type="EMBL" id="AWSJ01000206">
    <property type="protein sequence ID" value="ERI08439.1"/>
    <property type="molecule type" value="Genomic_DNA"/>
</dbReference>
<dbReference type="Proteomes" id="UP000016511">
    <property type="component" value="Unassembled WGS sequence"/>
</dbReference>
<sequence>MNCFGYSYAYNKNFRQIKSIALVLIVKNERKQGMRNNNLSASPASSIVPILII</sequence>
<dbReference type="AlphaFoldDB" id="U1WIN4"/>
<organism evidence="1 2">
    <name type="scientific">Aneurinibacillus aneurinilyticus ATCC 12856</name>
    <dbReference type="NCBI Taxonomy" id="649747"/>
    <lineage>
        <taxon>Bacteria</taxon>
        <taxon>Bacillati</taxon>
        <taxon>Bacillota</taxon>
        <taxon>Bacilli</taxon>
        <taxon>Bacillales</taxon>
        <taxon>Paenibacillaceae</taxon>
        <taxon>Aneurinibacillus group</taxon>
        <taxon>Aneurinibacillus</taxon>
    </lineage>
</organism>
<dbReference type="PATRIC" id="fig|649747.3.peg.3144"/>
<comment type="caution">
    <text evidence="1">The sequence shown here is derived from an EMBL/GenBank/DDBJ whole genome shotgun (WGS) entry which is preliminary data.</text>
</comment>
<reference evidence="1 2" key="1">
    <citation type="submission" date="2013-08" db="EMBL/GenBank/DDBJ databases">
        <authorList>
            <person name="Weinstock G."/>
            <person name="Sodergren E."/>
            <person name="Wylie T."/>
            <person name="Fulton L."/>
            <person name="Fulton R."/>
            <person name="Fronick C."/>
            <person name="O'Laughlin M."/>
            <person name="Godfrey J."/>
            <person name="Miner T."/>
            <person name="Herter B."/>
            <person name="Appelbaum E."/>
            <person name="Cordes M."/>
            <person name="Lek S."/>
            <person name="Wollam A."/>
            <person name="Pepin K.H."/>
            <person name="Palsikar V.B."/>
            <person name="Mitreva M."/>
            <person name="Wilson R.K."/>
        </authorList>
    </citation>
    <scope>NUCLEOTIDE SEQUENCE [LARGE SCALE GENOMIC DNA]</scope>
    <source>
        <strain evidence="1 2">ATCC 12856</strain>
    </source>
</reference>